<comment type="caution">
    <text evidence="1">The sequence shown here is derived from an EMBL/GenBank/DDBJ whole genome shotgun (WGS) entry which is preliminary data.</text>
</comment>
<dbReference type="Proteomes" id="UP001412067">
    <property type="component" value="Unassembled WGS sequence"/>
</dbReference>
<evidence type="ECO:0000313" key="1">
    <source>
        <dbReference type="EMBL" id="KAK8962129.1"/>
    </source>
</evidence>
<protein>
    <submittedName>
        <fullName evidence="1">Uncharacterized protein</fullName>
    </submittedName>
</protein>
<gene>
    <name evidence="1" type="ORF">KSP40_PGU020208</name>
</gene>
<keyword evidence="2" id="KW-1185">Reference proteome</keyword>
<evidence type="ECO:0000313" key="2">
    <source>
        <dbReference type="Proteomes" id="UP001412067"/>
    </source>
</evidence>
<name>A0ABR2MD92_9ASPA</name>
<organism evidence="1 2">
    <name type="scientific">Platanthera guangdongensis</name>
    <dbReference type="NCBI Taxonomy" id="2320717"/>
    <lineage>
        <taxon>Eukaryota</taxon>
        <taxon>Viridiplantae</taxon>
        <taxon>Streptophyta</taxon>
        <taxon>Embryophyta</taxon>
        <taxon>Tracheophyta</taxon>
        <taxon>Spermatophyta</taxon>
        <taxon>Magnoliopsida</taxon>
        <taxon>Liliopsida</taxon>
        <taxon>Asparagales</taxon>
        <taxon>Orchidaceae</taxon>
        <taxon>Orchidoideae</taxon>
        <taxon>Orchideae</taxon>
        <taxon>Orchidinae</taxon>
        <taxon>Platanthera</taxon>
    </lineage>
</organism>
<sequence length="269" mass="29149">MDKLCSILLMRSGRKQPPQIHLLLAQPHLENWNSAALGGRRLECSEGKVTGGAMDGRDLAGYNSGWKKAGRRWRRDRFRVRGEMKDVTEDEKELFSVIDNHISSQVPKGKSLSTATAAVFAAPSAPPLAVAVAVPQAQVPPAAVLAIDLSPVIFLQTGSSILHKELAERVIAGGMGSLSGAGLSWRSGVSSPPSSKPSALSRHRLSAMIRSAISVERKRLNLQKSEEIFDAAKLLVEHSLLYKTEENTQSIQGKKSTGYRSAQLDYEQA</sequence>
<dbReference type="EMBL" id="JBBWWR010000008">
    <property type="protein sequence ID" value="KAK8962129.1"/>
    <property type="molecule type" value="Genomic_DNA"/>
</dbReference>
<reference evidence="1 2" key="1">
    <citation type="journal article" date="2022" name="Nat. Plants">
        <title>Genomes of leafy and leafless Platanthera orchids illuminate the evolution of mycoheterotrophy.</title>
        <authorList>
            <person name="Li M.H."/>
            <person name="Liu K.W."/>
            <person name="Li Z."/>
            <person name="Lu H.C."/>
            <person name="Ye Q.L."/>
            <person name="Zhang D."/>
            <person name="Wang J.Y."/>
            <person name="Li Y.F."/>
            <person name="Zhong Z.M."/>
            <person name="Liu X."/>
            <person name="Yu X."/>
            <person name="Liu D.K."/>
            <person name="Tu X.D."/>
            <person name="Liu B."/>
            <person name="Hao Y."/>
            <person name="Liao X.Y."/>
            <person name="Jiang Y.T."/>
            <person name="Sun W.H."/>
            <person name="Chen J."/>
            <person name="Chen Y.Q."/>
            <person name="Ai Y."/>
            <person name="Zhai J.W."/>
            <person name="Wu S.S."/>
            <person name="Zhou Z."/>
            <person name="Hsiao Y.Y."/>
            <person name="Wu W.L."/>
            <person name="Chen Y.Y."/>
            <person name="Lin Y.F."/>
            <person name="Hsu J.L."/>
            <person name="Li C.Y."/>
            <person name="Wang Z.W."/>
            <person name="Zhao X."/>
            <person name="Zhong W.Y."/>
            <person name="Ma X.K."/>
            <person name="Ma L."/>
            <person name="Huang J."/>
            <person name="Chen G.Z."/>
            <person name="Huang M.Z."/>
            <person name="Huang L."/>
            <person name="Peng D.H."/>
            <person name="Luo Y.B."/>
            <person name="Zou S.Q."/>
            <person name="Chen S.P."/>
            <person name="Lan S."/>
            <person name="Tsai W.C."/>
            <person name="Van de Peer Y."/>
            <person name="Liu Z.J."/>
        </authorList>
    </citation>
    <scope>NUCLEOTIDE SEQUENCE [LARGE SCALE GENOMIC DNA]</scope>
    <source>
        <strain evidence="1">Lor288</strain>
    </source>
</reference>
<accession>A0ABR2MD92</accession>
<proteinExistence type="predicted"/>